<evidence type="ECO:0000313" key="2">
    <source>
        <dbReference type="EMBL" id="MCQ4769058.1"/>
    </source>
</evidence>
<dbReference type="Proteomes" id="UP001204562">
    <property type="component" value="Unassembled WGS sequence"/>
</dbReference>
<organism evidence="1 3">
    <name type="scientific">Intestinimonas massiliensis</name>
    <name type="common">ex Afouda et al. 2020</name>
    <dbReference type="NCBI Taxonomy" id="1673721"/>
    <lineage>
        <taxon>Bacteria</taxon>
        <taxon>Bacillati</taxon>
        <taxon>Bacillota</taxon>
        <taxon>Clostridia</taxon>
        <taxon>Eubacteriales</taxon>
        <taxon>Intestinimonas</taxon>
    </lineage>
</organism>
<protein>
    <submittedName>
        <fullName evidence="1">Uncharacterized protein</fullName>
    </submittedName>
</protein>
<evidence type="ECO:0000313" key="1">
    <source>
        <dbReference type="EMBL" id="MCQ4769005.1"/>
    </source>
</evidence>
<dbReference type="EMBL" id="JANFYS010000001">
    <property type="protein sequence ID" value="MCQ4769005.1"/>
    <property type="molecule type" value="Genomic_DNA"/>
</dbReference>
<comment type="caution">
    <text evidence="1">The sequence shown here is derived from an EMBL/GenBank/DDBJ whole genome shotgun (WGS) entry which is preliminary data.</text>
</comment>
<dbReference type="EMBL" id="JANFYS010000001">
    <property type="protein sequence ID" value="MCQ4769058.1"/>
    <property type="molecule type" value="Genomic_DNA"/>
</dbReference>
<name>A0AAW5JJW7_9FIRM</name>
<accession>A0AAW5JJW7</accession>
<evidence type="ECO:0000313" key="3">
    <source>
        <dbReference type="Proteomes" id="UP001204562"/>
    </source>
</evidence>
<reference evidence="1" key="1">
    <citation type="submission" date="2022-06" db="EMBL/GenBank/DDBJ databases">
        <title>Isolation of gut microbiota from human fecal samples.</title>
        <authorList>
            <person name="Pamer E.G."/>
            <person name="Barat B."/>
            <person name="Waligurski E."/>
            <person name="Medina S."/>
            <person name="Paddock L."/>
            <person name="Mostad J."/>
        </authorList>
    </citation>
    <scope>NUCLEOTIDE SEQUENCE</scope>
    <source>
        <strain evidence="1">DFI.9.91</strain>
    </source>
</reference>
<sequence length="209" mass="23322">MLRVCRSCGAVFDGGCAAMKCPKCVAAERSSTLRPRVCRACGRTFDGGPRAWYCPECRAIRRRDQERASKARIAAGTTRKLGSTGICEICGKEYIVSSGLQRYCPGCAPDAVREIDRAQARAWAQANTTPEGRRKARVAAAALRKCVVCGKLFRHDPARGKAITCSKECSAALHDSRSREWEAANREYRSKYRRERRAEKKRKEDDIND</sequence>
<proteinExistence type="predicted"/>
<gene>
    <name evidence="1" type="ORF">NE579_00810</name>
    <name evidence="2" type="ORF">NE579_01085</name>
</gene>
<dbReference type="AlphaFoldDB" id="A0AAW5JJW7"/>